<evidence type="ECO:0000256" key="6">
    <source>
        <dbReference type="ARBA" id="ARBA00022989"/>
    </source>
</evidence>
<dbReference type="Proteomes" id="UP001232973">
    <property type="component" value="Unassembled WGS sequence"/>
</dbReference>
<keyword evidence="5 9" id="KW-0812">Transmembrane</keyword>
<evidence type="ECO:0000256" key="8">
    <source>
        <dbReference type="ARBA" id="ARBA00023136"/>
    </source>
</evidence>
<evidence type="ECO:0000256" key="4">
    <source>
        <dbReference type="ARBA" id="ARBA00022475"/>
    </source>
</evidence>
<comment type="function">
    <text evidence="9">Catalyzes quinol oxidation with the concomitant reduction of oxygen to water.</text>
</comment>
<dbReference type="RefSeq" id="WP_274455389.1">
    <property type="nucleotide sequence ID" value="NZ_CP067097.1"/>
</dbReference>
<dbReference type="InterPro" id="IPR005171">
    <property type="entry name" value="Cyt_c_oxidase_su4_prok"/>
</dbReference>
<feature type="transmembrane region" description="Helical" evidence="9">
    <location>
        <begin position="21"/>
        <end position="40"/>
    </location>
</feature>
<evidence type="ECO:0000256" key="9">
    <source>
        <dbReference type="RuleBase" id="RU367153"/>
    </source>
</evidence>
<evidence type="ECO:0000256" key="2">
    <source>
        <dbReference type="ARBA" id="ARBA00004651"/>
    </source>
</evidence>
<dbReference type="EC" id="1.10.3.-" evidence="9"/>
<gene>
    <name evidence="10" type="ORF">J2S03_000433</name>
</gene>
<accession>A0ABT9XE93</accession>
<dbReference type="InterPro" id="IPR014250">
    <property type="entry name" value="QoxD"/>
</dbReference>
<evidence type="ECO:0000256" key="3">
    <source>
        <dbReference type="ARBA" id="ARBA00008079"/>
    </source>
</evidence>
<keyword evidence="7 9" id="KW-0560">Oxidoreductase</keyword>
<dbReference type="InterPro" id="IPR050968">
    <property type="entry name" value="Cytochrome_c_oxidase_bac_sub4"/>
</dbReference>
<feature type="transmembrane region" description="Helical" evidence="9">
    <location>
        <begin position="81"/>
        <end position="102"/>
    </location>
</feature>
<proteinExistence type="inferred from homology"/>
<feature type="transmembrane region" description="Helical" evidence="9">
    <location>
        <begin position="46"/>
        <end position="69"/>
    </location>
</feature>
<reference evidence="10 11" key="1">
    <citation type="submission" date="2023-07" db="EMBL/GenBank/DDBJ databases">
        <title>Genomic Encyclopedia of Type Strains, Phase IV (KMG-IV): sequencing the most valuable type-strain genomes for metagenomic binning, comparative biology and taxonomic classification.</title>
        <authorList>
            <person name="Goeker M."/>
        </authorList>
    </citation>
    <scope>NUCLEOTIDE SEQUENCE [LARGE SCALE GENOMIC DNA]</scope>
    <source>
        <strain evidence="10 11">DSM 4006</strain>
    </source>
</reference>
<comment type="catalytic activity">
    <reaction evidence="1 9">
        <text>2 a quinol + O2 = 2 a quinone + 2 H2O</text>
        <dbReference type="Rhea" id="RHEA:55376"/>
        <dbReference type="ChEBI" id="CHEBI:15377"/>
        <dbReference type="ChEBI" id="CHEBI:15379"/>
        <dbReference type="ChEBI" id="CHEBI:24646"/>
        <dbReference type="ChEBI" id="CHEBI:132124"/>
    </reaction>
</comment>
<evidence type="ECO:0000256" key="5">
    <source>
        <dbReference type="ARBA" id="ARBA00022692"/>
    </source>
</evidence>
<dbReference type="NCBIfam" id="TIGR02901">
    <property type="entry name" value="QoxD"/>
    <property type="match status" value="1"/>
</dbReference>
<keyword evidence="8 9" id="KW-0472">Membrane</keyword>
<evidence type="ECO:0000256" key="1">
    <source>
        <dbReference type="ARBA" id="ARBA00000725"/>
    </source>
</evidence>
<dbReference type="EMBL" id="JAUSTP010000002">
    <property type="protein sequence ID" value="MDQ0188621.1"/>
    <property type="molecule type" value="Genomic_DNA"/>
</dbReference>
<evidence type="ECO:0000313" key="10">
    <source>
        <dbReference type="EMBL" id="MDQ0188621.1"/>
    </source>
</evidence>
<name>A0ABT9XE93_9BACL</name>
<evidence type="ECO:0000313" key="11">
    <source>
        <dbReference type="Proteomes" id="UP001232973"/>
    </source>
</evidence>
<dbReference type="PANTHER" id="PTHR36835:SF1">
    <property type="entry name" value="CYTOCHROME BO(3) UBIQUINOL OXIDASE SUBUNIT 4"/>
    <property type="match status" value="1"/>
</dbReference>
<evidence type="ECO:0000256" key="7">
    <source>
        <dbReference type="ARBA" id="ARBA00023002"/>
    </source>
</evidence>
<comment type="caution">
    <text evidence="10">The sequence shown here is derived from an EMBL/GenBank/DDBJ whole genome shotgun (WGS) entry which is preliminary data.</text>
</comment>
<keyword evidence="4 9" id="KW-1003">Cell membrane</keyword>
<keyword evidence="11" id="KW-1185">Reference proteome</keyword>
<comment type="subcellular location">
    <subcellularLocation>
        <location evidence="2 9">Cell membrane</location>
        <topology evidence="2 9">Multi-pass membrane protein</topology>
    </subcellularLocation>
</comment>
<keyword evidence="6 9" id="KW-1133">Transmembrane helix</keyword>
<dbReference type="PANTHER" id="PTHR36835">
    <property type="entry name" value="CYTOCHROME BO(3) UBIQUINOL OXIDASE SUBUNIT 4"/>
    <property type="match status" value="1"/>
</dbReference>
<dbReference type="Pfam" id="PF03626">
    <property type="entry name" value="COX4_pro"/>
    <property type="match status" value="1"/>
</dbReference>
<protein>
    <recommendedName>
        <fullName evidence="9">Quinol oxidase subunit 4</fullName>
        <ecNumber evidence="9">1.10.3.-</ecNumber>
    </recommendedName>
</protein>
<sequence length="110" mass="11808">MSTQSNADGHSGAGHAFPWHHVIGFVISIVLTLIALWLVLNGVMPASGLMTVILLLAVLQIGVQLFFFMHITESPGPKYHVLALVFGAVFLITIVAGSIWIMSFGSTQAY</sequence>
<comment type="similarity">
    <text evidence="3 9">Belongs to the cytochrome c oxidase bacterial subunit 4 family.</text>
</comment>
<organism evidence="10 11">
    <name type="scientific">Alicyclobacillus cycloheptanicus</name>
    <dbReference type="NCBI Taxonomy" id="1457"/>
    <lineage>
        <taxon>Bacteria</taxon>
        <taxon>Bacillati</taxon>
        <taxon>Bacillota</taxon>
        <taxon>Bacilli</taxon>
        <taxon>Bacillales</taxon>
        <taxon>Alicyclobacillaceae</taxon>
        <taxon>Alicyclobacillus</taxon>
    </lineage>
</organism>